<sequence>MQTPRSEPDRGRAAEGSFINSILDWMTQILLFTSELLVSPEQKSFMGYGPPGDLARDIMSVLGAVWTQGRDSEARPTALHRAVMNQSYRKHQVFIEIRTQRDKLGVYAQNLEVTGTCSHEAWLSWVELVVVNLLVGQPTS</sequence>
<name>A0A4C1WYD7_EUMVA</name>
<evidence type="ECO:0000313" key="1">
    <source>
        <dbReference type="EMBL" id="GBP55127.1"/>
    </source>
</evidence>
<organism evidence="1 2">
    <name type="scientific">Eumeta variegata</name>
    <name type="common">Bagworm moth</name>
    <name type="synonym">Eumeta japonica</name>
    <dbReference type="NCBI Taxonomy" id="151549"/>
    <lineage>
        <taxon>Eukaryota</taxon>
        <taxon>Metazoa</taxon>
        <taxon>Ecdysozoa</taxon>
        <taxon>Arthropoda</taxon>
        <taxon>Hexapoda</taxon>
        <taxon>Insecta</taxon>
        <taxon>Pterygota</taxon>
        <taxon>Neoptera</taxon>
        <taxon>Endopterygota</taxon>
        <taxon>Lepidoptera</taxon>
        <taxon>Glossata</taxon>
        <taxon>Ditrysia</taxon>
        <taxon>Tineoidea</taxon>
        <taxon>Psychidae</taxon>
        <taxon>Oiketicinae</taxon>
        <taxon>Eumeta</taxon>
    </lineage>
</organism>
<evidence type="ECO:0000313" key="2">
    <source>
        <dbReference type="Proteomes" id="UP000299102"/>
    </source>
</evidence>
<dbReference type="EMBL" id="BGZK01000661">
    <property type="protein sequence ID" value="GBP55127.1"/>
    <property type="molecule type" value="Genomic_DNA"/>
</dbReference>
<protein>
    <submittedName>
        <fullName evidence="1">Uncharacterized protein</fullName>
    </submittedName>
</protein>
<dbReference type="AlphaFoldDB" id="A0A4C1WYD7"/>
<gene>
    <name evidence="1" type="ORF">EVAR_38007_1</name>
</gene>
<comment type="caution">
    <text evidence="1">The sequence shown here is derived from an EMBL/GenBank/DDBJ whole genome shotgun (WGS) entry which is preliminary data.</text>
</comment>
<keyword evidence="2" id="KW-1185">Reference proteome</keyword>
<reference evidence="1 2" key="1">
    <citation type="journal article" date="2019" name="Commun. Biol.">
        <title>The bagworm genome reveals a unique fibroin gene that provides high tensile strength.</title>
        <authorList>
            <person name="Kono N."/>
            <person name="Nakamura H."/>
            <person name="Ohtoshi R."/>
            <person name="Tomita M."/>
            <person name="Numata K."/>
            <person name="Arakawa K."/>
        </authorList>
    </citation>
    <scope>NUCLEOTIDE SEQUENCE [LARGE SCALE GENOMIC DNA]</scope>
</reference>
<accession>A0A4C1WYD7</accession>
<proteinExistence type="predicted"/>
<dbReference type="Proteomes" id="UP000299102">
    <property type="component" value="Unassembled WGS sequence"/>
</dbReference>